<accession>A0A7W9Q033</accession>
<organism evidence="3 4">
    <name type="scientific">Streptomyces echinatus</name>
    <dbReference type="NCBI Taxonomy" id="67293"/>
    <lineage>
        <taxon>Bacteria</taxon>
        <taxon>Bacillati</taxon>
        <taxon>Actinomycetota</taxon>
        <taxon>Actinomycetes</taxon>
        <taxon>Kitasatosporales</taxon>
        <taxon>Streptomycetaceae</taxon>
        <taxon>Streptomyces</taxon>
    </lineage>
</organism>
<keyword evidence="2" id="KW-0732">Signal</keyword>
<evidence type="ECO:0008006" key="5">
    <source>
        <dbReference type="Google" id="ProtNLM"/>
    </source>
</evidence>
<evidence type="ECO:0000256" key="2">
    <source>
        <dbReference type="SAM" id="SignalP"/>
    </source>
</evidence>
<sequence>MFRGTTARTLLSLLGATLLALLPFAPTGNFAPAHTFGQALAKTQTGITPSAHLARDGAESVRAPGRPGEPVGIPHVRDRHRGPAPHGSGEHPPISGRAAEARPTAPAGAPPRHTPGPSRAHTPAALQVFRC</sequence>
<evidence type="ECO:0000313" key="4">
    <source>
        <dbReference type="Proteomes" id="UP000585836"/>
    </source>
</evidence>
<dbReference type="Proteomes" id="UP000585836">
    <property type="component" value="Unassembled WGS sequence"/>
</dbReference>
<keyword evidence="4" id="KW-1185">Reference proteome</keyword>
<feature type="signal peptide" evidence="2">
    <location>
        <begin position="1"/>
        <end position="31"/>
    </location>
</feature>
<evidence type="ECO:0000256" key="1">
    <source>
        <dbReference type="SAM" id="MobiDB-lite"/>
    </source>
</evidence>
<proteinExistence type="predicted"/>
<feature type="compositionally biased region" description="Low complexity" evidence="1">
    <location>
        <begin position="96"/>
        <end position="107"/>
    </location>
</feature>
<comment type="caution">
    <text evidence="3">The sequence shown here is derived from an EMBL/GenBank/DDBJ whole genome shotgun (WGS) entry which is preliminary data.</text>
</comment>
<reference evidence="3 4" key="1">
    <citation type="submission" date="2020-08" db="EMBL/GenBank/DDBJ databases">
        <title>Genomic Encyclopedia of Type Strains, Phase III (KMG-III): the genomes of soil and plant-associated and newly described type strains.</title>
        <authorList>
            <person name="Whitman W."/>
        </authorList>
    </citation>
    <scope>NUCLEOTIDE SEQUENCE [LARGE SCALE GENOMIC DNA]</scope>
    <source>
        <strain evidence="3 4">CECT 3313</strain>
    </source>
</reference>
<protein>
    <recommendedName>
        <fullName evidence="5">Secreted protein</fullName>
    </recommendedName>
</protein>
<dbReference type="AlphaFoldDB" id="A0A7W9Q033"/>
<feature type="chain" id="PRO_5039410330" description="Secreted protein" evidence="2">
    <location>
        <begin position="32"/>
        <end position="131"/>
    </location>
</feature>
<gene>
    <name evidence="3" type="ORF">FHS34_006371</name>
</gene>
<feature type="region of interest" description="Disordered" evidence="1">
    <location>
        <begin position="50"/>
        <end position="131"/>
    </location>
</feature>
<name>A0A7W9Q033_9ACTN</name>
<dbReference type="EMBL" id="JACHJK010000013">
    <property type="protein sequence ID" value="MBB5930864.1"/>
    <property type="molecule type" value="Genomic_DNA"/>
</dbReference>
<dbReference type="RefSeq" id="WP_184971732.1">
    <property type="nucleotide sequence ID" value="NZ_BAAAWF010000049.1"/>
</dbReference>
<evidence type="ECO:0000313" key="3">
    <source>
        <dbReference type="EMBL" id="MBB5930864.1"/>
    </source>
</evidence>